<dbReference type="AlphaFoldDB" id="A0A399ELZ6"/>
<proteinExistence type="predicted"/>
<dbReference type="OrthoDB" id="26209at2"/>
<accession>A0A399ELZ6</accession>
<comment type="caution">
    <text evidence="1">The sequence shown here is derived from an EMBL/GenBank/DDBJ whole genome shotgun (WGS) entry which is preliminary data.</text>
</comment>
<dbReference type="Proteomes" id="UP000265800">
    <property type="component" value="Unassembled WGS sequence"/>
</dbReference>
<name>A0A399ELZ6_9DEIN</name>
<organism evidence="1 2">
    <name type="scientific">Meiothermus luteus</name>
    <dbReference type="NCBI Taxonomy" id="2026184"/>
    <lineage>
        <taxon>Bacteria</taxon>
        <taxon>Thermotogati</taxon>
        <taxon>Deinococcota</taxon>
        <taxon>Deinococci</taxon>
        <taxon>Thermales</taxon>
        <taxon>Thermaceae</taxon>
        <taxon>Meiothermus</taxon>
    </lineage>
</organism>
<evidence type="ECO:0000313" key="2">
    <source>
        <dbReference type="Proteomes" id="UP000265800"/>
    </source>
</evidence>
<dbReference type="RefSeq" id="WP_119360815.1">
    <property type="nucleotide sequence ID" value="NZ_QWKZ01000087.1"/>
</dbReference>
<evidence type="ECO:0000313" key="1">
    <source>
        <dbReference type="EMBL" id="RIH83151.1"/>
    </source>
</evidence>
<gene>
    <name evidence="1" type="ORF">Mlute_02279</name>
</gene>
<sequence length="141" mass="15840">MQIYRQTQKPLGVFLSREQRLIYSLCREEVSDILLAQRSGLALDLVRQILSELCAQGLVERVTGEEAKEPAPSPLEAARTRLREALQATLGEQAAQYLPELEAKQSLAELEGWARRLLIKLRLTISQKAAGVLEAELKKIF</sequence>
<dbReference type="EMBL" id="QWKZ01000087">
    <property type="protein sequence ID" value="RIH83151.1"/>
    <property type="molecule type" value="Genomic_DNA"/>
</dbReference>
<reference evidence="1 2" key="1">
    <citation type="submission" date="2018-08" db="EMBL/GenBank/DDBJ databases">
        <title>Meiothermus luteus KCTC 52599 genome sequencing project.</title>
        <authorList>
            <person name="Da Costa M.S."/>
            <person name="Albuquerque L."/>
            <person name="Raposo P."/>
            <person name="Froufe H.J.C."/>
            <person name="Barroso C.S."/>
            <person name="Egas C."/>
        </authorList>
    </citation>
    <scope>NUCLEOTIDE SEQUENCE [LARGE SCALE GENOMIC DNA]</scope>
    <source>
        <strain evidence="1 2">KCTC 52599</strain>
    </source>
</reference>
<keyword evidence="2" id="KW-1185">Reference proteome</keyword>
<protein>
    <submittedName>
        <fullName evidence="1">Uncharacterized protein</fullName>
    </submittedName>
</protein>